<dbReference type="RefSeq" id="WP_014386795.1">
    <property type="nucleotide sequence ID" value="NZ_CP080480.1"/>
</dbReference>
<dbReference type="EMBL" id="KX957971">
    <property type="protein sequence ID" value="APU91427.1"/>
    <property type="molecule type" value="Genomic_DNA"/>
</dbReference>
<dbReference type="InterPro" id="IPR021316">
    <property type="entry name" value="DUF2913"/>
</dbReference>
<name>A0A1P8DQM5_VIBPH</name>
<evidence type="ECO:0000313" key="1">
    <source>
        <dbReference type="EMBL" id="APU91427.1"/>
    </source>
</evidence>
<dbReference type="Pfam" id="PF11140">
    <property type="entry name" value="DUF2913"/>
    <property type="match status" value="1"/>
</dbReference>
<organism evidence="1">
    <name type="scientific">Vibrio parahaemolyticus</name>
    <dbReference type="NCBI Taxonomy" id="670"/>
    <lineage>
        <taxon>Bacteria</taxon>
        <taxon>Pseudomonadati</taxon>
        <taxon>Pseudomonadota</taxon>
        <taxon>Gammaproteobacteria</taxon>
        <taxon>Vibrionales</taxon>
        <taxon>Vibrionaceae</taxon>
        <taxon>Vibrio</taxon>
    </lineage>
</organism>
<reference evidence="1" key="1">
    <citation type="submission" date="2016-10" db="EMBL/GenBank/DDBJ databases">
        <title>Evolution and Comparative Genomics of Conjugative MDR Plasmids in Vibrio species.</title>
        <authorList>
            <person name="Li R."/>
            <person name="Ye L."/>
            <person name="Wong M.Ho.Yin."/>
            <person name="Zheng Z."/>
            <person name="Chan E.Wai.Chi."/>
            <person name="Chen S."/>
        </authorList>
    </citation>
    <scope>NUCLEOTIDE SEQUENCE</scope>
    <source>
        <plasmid evidence="1">pVPS62</plasmid>
    </source>
</reference>
<evidence type="ECO:0008006" key="2">
    <source>
        <dbReference type="Google" id="ProtNLM"/>
    </source>
</evidence>
<sequence>MRRKRGDYPQLVNDLVINTLLHLYMECSDTRRFVPLHQRNAIVMRYLKSLLKKAAYKETRKDIKALIYAGQKGDKLEEQLWRLKSLVNNYGNDVEKFYGFLNLIESTLAIYSELFKENTAVVSNRVYLLADHIDNGFDDNGRQVAPIALSVNSSKWKQIPALAEEHGHFYIEILDSDESKANLYVHPAAMKRAVHKEHEKECD</sequence>
<geneLocation type="plasmid" evidence="1">
    <name>pVPS62</name>
</geneLocation>
<proteinExistence type="predicted"/>
<protein>
    <recommendedName>
        <fullName evidence="2">DUF2913 family protein</fullName>
    </recommendedName>
</protein>
<accession>A0A1P8DQM5</accession>
<dbReference type="AlphaFoldDB" id="A0A1P8DQM5"/>
<keyword evidence="1" id="KW-0614">Plasmid</keyword>